<dbReference type="RefSeq" id="XP_003002345.1">
    <property type="nucleotide sequence ID" value="XM_003002299.1"/>
</dbReference>
<gene>
    <name evidence="2" type="ORF">VDBG_07804</name>
</gene>
<dbReference type="InterPro" id="IPR011048">
    <property type="entry name" value="Haem_d1_sf"/>
</dbReference>
<dbReference type="KEGG" id="val:VDBG_07804"/>
<dbReference type="SUPFAM" id="SSF51004">
    <property type="entry name" value="C-terminal (heme d1) domain of cytochrome cd1-nitrite reductase"/>
    <property type="match status" value="1"/>
</dbReference>
<accession>C9SSC9</accession>
<sequence length="444" mass="46689">MPFQTGMPNEHDLLAFPYPGDGRGSPDAAFKSRHSPHPTCACQSDSPCSRAAAASAATIRIPAKRQEATPASKVLIGGPGQIIVADFDGTSFDLKAKNSLPGTSPSWMAFKEPNTIYAVDENGKDLRIFKYNAARNEIKLDKSAAGSAGVVHLEFSTDQTRLVAGSYVDGKIDIWDIANSTLRLLKSVTSDGELGPNKARQDQPRVHQVVRDPSGRYFAANDLGTDTVLLLDSAADSYDIATRVRVKNAGCGPRHGVFVPSADGTRATHYVLVCELLNRLEVFEVTYADDGIQFAEVQSLSTFGNTPHNATSALAGAIAISDNGKDIYVSNRLTGTAPAPDSIAHFRVAAPEGSACGSGDKVGSNNAVLEFAGLVSSAGGVPRMFSLSTDGGLLFSTNQNSGLGLLALERNKATGELTEKPVASVDVANFGEAGFGPQFVQQIA</sequence>
<dbReference type="HOGENOM" id="CLU_038716_0_1_1"/>
<reference evidence="3" key="1">
    <citation type="journal article" date="2011" name="PLoS Pathog.">
        <title>Comparative genomics yields insights into niche adaptation of plant vascular wilt pathogens.</title>
        <authorList>
            <person name="Klosterman S.J."/>
            <person name="Subbarao K.V."/>
            <person name="Kang S."/>
            <person name="Veronese P."/>
            <person name="Gold S.E."/>
            <person name="Thomma B.P.H.J."/>
            <person name="Chen Z."/>
            <person name="Henrissat B."/>
            <person name="Lee Y.-H."/>
            <person name="Park J."/>
            <person name="Garcia-Pedrajas M.D."/>
            <person name="Barbara D.J."/>
            <person name="Anchieta A."/>
            <person name="de Jonge R."/>
            <person name="Santhanam P."/>
            <person name="Maruthachalam K."/>
            <person name="Atallah Z."/>
            <person name="Amyotte S.G."/>
            <person name="Paz Z."/>
            <person name="Inderbitzin P."/>
            <person name="Hayes R.J."/>
            <person name="Heiman D.I."/>
            <person name="Young S."/>
            <person name="Zeng Q."/>
            <person name="Engels R."/>
            <person name="Galagan J."/>
            <person name="Cuomo C.A."/>
            <person name="Dobinson K.F."/>
            <person name="Ma L.-J."/>
        </authorList>
    </citation>
    <scope>NUCLEOTIDE SEQUENCE [LARGE SCALE GENOMIC DNA]</scope>
    <source>
        <strain evidence="3">VaMs.102 / ATCC MYA-4576 / FGSC 10136</strain>
    </source>
</reference>
<dbReference type="OMA" id="RFTIAEC"/>
<dbReference type="eggNOG" id="ENOG502QRFW">
    <property type="taxonomic scope" value="Eukaryota"/>
</dbReference>
<protein>
    <submittedName>
        <fullName evidence="2">6-phosphogluconolactonase</fullName>
    </submittedName>
</protein>
<dbReference type="InterPro" id="IPR019405">
    <property type="entry name" value="Lactonase_7-beta_prop"/>
</dbReference>
<dbReference type="EMBL" id="DS985223">
    <property type="protein sequence ID" value="EEY21694.1"/>
    <property type="molecule type" value="Genomic_DNA"/>
</dbReference>
<proteinExistence type="inferred from homology"/>
<dbReference type="GeneID" id="9527339"/>
<dbReference type="InterPro" id="IPR015943">
    <property type="entry name" value="WD40/YVTN_repeat-like_dom_sf"/>
</dbReference>
<evidence type="ECO:0000313" key="3">
    <source>
        <dbReference type="Proteomes" id="UP000008698"/>
    </source>
</evidence>
<dbReference type="AlphaFoldDB" id="C9SSC9"/>
<evidence type="ECO:0000313" key="2">
    <source>
        <dbReference type="EMBL" id="EEY21694.1"/>
    </source>
</evidence>
<dbReference type="OrthoDB" id="9972196at2759"/>
<dbReference type="PANTHER" id="PTHR30344">
    <property type="entry name" value="6-PHOSPHOGLUCONOLACTONASE-RELATED"/>
    <property type="match status" value="1"/>
</dbReference>
<organism evidence="3">
    <name type="scientific">Verticillium alfalfae (strain VaMs.102 / ATCC MYA-4576 / FGSC 10136)</name>
    <name type="common">Verticillium wilt of alfalfa</name>
    <name type="synonym">Verticillium albo-atrum</name>
    <dbReference type="NCBI Taxonomy" id="526221"/>
    <lineage>
        <taxon>Eukaryota</taxon>
        <taxon>Fungi</taxon>
        <taxon>Dikarya</taxon>
        <taxon>Ascomycota</taxon>
        <taxon>Pezizomycotina</taxon>
        <taxon>Sordariomycetes</taxon>
        <taxon>Hypocreomycetidae</taxon>
        <taxon>Glomerellales</taxon>
        <taxon>Plectosphaerellaceae</taxon>
        <taxon>Verticillium</taxon>
    </lineage>
</organism>
<dbReference type="Pfam" id="PF10282">
    <property type="entry name" value="Lactonase"/>
    <property type="match status" value="1"/>
</dbReference>
<comment type="similarity">
    <text evidence="1">Belongs to the cycloisomerase 2 family.</text>
</comment>
<dbReference type="Proteomes" id="UP000008698">
    <property type="component" value="Unassembled WGS sequence"/>
</dbReference>
<evidence type="ECO:0000256" key="1">
    <source>
        <dbReference type="ARBA" id="ARBA00005564"/>
    </source>
</evidence>
<keyword evidence="3" id="KW-1185">Reference proteome</keyword>
<name>C9SSC9_VERA1</name>
<dbReference type="Gene3D" id="2.130.10.10">
    <property type="entry name" value="YVTN repeat-like/Quinoprotein amine dehydrogenase"/>
    <property type="match status" value="1"/>
</dbReference>
<dbReference type="InterPro" id="IPR050282">
    <property type="entry name" value="Cycloisomerase_2"/>
</dbReference>
<dbReference type="PANTHER" id="PTHR30344:SF1">
    <property type="entry name" value="6-PHOSPHOGLUCONOLACTONASE"/>
    <property type="match status" value="1"/>
</dbReference>
<dbReference type="GO" id="GO:0017057">
    <property type="term" value="F:6-phosphogluconolactonase activity"/>
    <property type="evidence" value="ECO:0007669"/>
    <property type="project" value="TreeGrafter"/>
</dbReference>